<dbReference type="AlphaFoldDB" id="A0A381T0Y7"/>
<organism evidence="1">
    <name type="scientific">marine metagenome</name>
    <dbReference type="NCBI Taxonomy" id="408172"/>
    <lineage>
        <taxon>unclassified sequences</taxon>
        <taxon>metagenomes</taxon>
        <taxon>ecological metagenomes</taxon>
    </lineage>
</organism>
<sequence>MKPTIEIDITTKLTFLSAGVTFILKCNTAKTAVGPKTANFTVSALDAISLEALKLTEDTSPQLLDWAKGYSRWLTRANVTADFNDDGILGIVKEGITVAETLTGIQAACDMISQRFDHYESSILT</sequence>
<accession>A0A381T0Y7</accession>
<protein>
    <submittedName>
        <fullName evidence="1">Uncharacterized protein</fullName>
    </submittedName>
</protein>
<evidence type="ECO:0000313" key="1">
    <source>
        <dbReference type="EMBL" id="SVA07303.1"/>
    </source>
</evidence>
<reference evidence="1" key="1">
    <citation type="submission" date="2018-05" db="EMBL/GenBank/DDBJ databases">
        <authorList>
            <person name="Lanie J.A."/>
            <person name="Ng W.-L."/>
            <person name="Kazmierczak K.M."/>
            <person name="Andrzejewski T.M."/>
            <person name="Davidsen T.M."/>
            <person name="Wayne K.J."/>
            <person name="Tettelin H."/>
            <person name="Glass J.I."/>
            <person name="Rusch D."/>
            <person name="Podicherti R."/>
            <person name="Tsui H.-C.T."/>
            <person name="Winkler M.E."/>
        </authorList>
    </citation>
    <scope>NUCLEOTIDE SEQUENCE</scope>
</reference>
<proteinExistence type="predicted"/>
<dbReference type="EMBL" id="UINC01003550">
    <property type="protein sequence ID" value="SVA07303.1"/>
    <property type="molecule type" value="Genomic_DNA"/>
</dbReference>
<name>A0A381T0Y7_9ZZZZ</name>
<gene>
    <name evidence="1" type="ORF">METZ01_LOCUS60157</name>
</gene>